<keyword evidence="2 11" id="KW-0813">Transport</keyword>
<evidence type="ECO:0000256" key="2">
    <source>
        <dbReference type="ARBA" id="ARBA00022448"/>
    </source>
</evidence>
<comment type="similarity">
    <text evidence="11">Belongs to the TonB-dependent receptor family.</text>
</comment>
<evidence type="ECO:0000256" key="10">
    <source>
        <dbReference type="ARBA" id="ARBA00023237"/>
    </source>
</evidence>
<dbReference type="Gene3D" id="2.40.170.20">
    <property type="entry name" value="TonB-dependent receptor, beta-barrel domain"/>
    <property type="match status" value="1"/>
</dbReference>
<gene>
    <name evidence="14" type="ORF">CWS31_007520</name>
</gene>
<evidence type="ECO:0000256" key="11">
    <source>
        <dbReference type="PROSITE-ProRule" id="PRU01360"/>
    </source>
</evidence>
<comment type="caution">
    <text evidence="14">The sequence shown here is derived from an EMBL/GenBank/DDBJ whole genome shotgun (WGS) entry which is preliminary data.</text>
</comment>
<dbReference type="InterPro" id="IPR039426">
    <property type="entry name" value="TonB-dep_rcpt-like"/>
</dbReference>
<dbReference type="Proteomes" id="UP000815846">
    <property type="component" value="Unassembled WGS sequence"/>
</dbReference>
<keyword evidence="5 11" id="KW-0812">Transmembrane</keyword>
<evidence type="ECO:0000256" key="6">
    <source>
        <dbReference type="ARBA" id="ARBA00023004"/>
    </source>
</evidence>
<keyword evidence="15" id="KW-1185">Reference proteome</keyword>
<dbReference type="InterPro" id="IPR010916">
    <property type="entry name" value="TonB_box_CS"/>
</dbReference>
<keyword evidence="3 11" id="KW-1134">Transmembrane beta strand</keyword>
<dbReference type="PANTHER" id="PTHR32552:SF81">
    <property type="entry name" value="TONB-DEPENDENT OUTER MEMBRANE RECEPTOR"/>
    <property type="match status" value="1"/>
</dbReference>
<evidence type="ECO:0000256" key="1">
    <source>
        <dbReference type="ARBA" id="ARBA00004571"/>
    </source>
</evidence>
<sequence>MIANLLPYYILFSFILTFSTQSLSYDLEKPSINTTQVVVNQNTAITTELETITVTAQKRDQSIQSIPITVNVLNENEIVNLGLTDMEDILFLFPNLSTNATTELAVGYSIRGVGTNNPHGNVNQAVGIYRDEISYGTPYSGILGVYDTARIEVLRGPQNSLFGRNTIGGAIHYISIKPSLDDHASGYIIGNVGNYNLGEFTAALNAPLSESVALRITGQSIQREGIYTNLATNSAGEPLGESSLGDKDRQSARAQLLWQPSDNTELLFNYHTANHHGTNIGNRAYGTRDADDPYLLINGVQDFKDNSLPDDKASISPFIENVDANSSDIVNSVDRNGFNPATGDWHKIYNVSSARSYAKISGGFFKLNHLFDNNYSINFSASYDNTLLETADETSGTNSLQFIPNRDASYAQKSYDIRVMSPENQAVRWLVGAYYFNENMDLYTMIRRFNYIGPESNVPRDIVAHNILEQVDEDVSLYGHLEWSLTDNLVLSSGLRYTENNKQADSRFGVATNYNTNPAGGSSISAKPFNTQTDLIFDRVSTDIFLDKSFIENCYSADFADCTILPATIKEYQLQQKLSEWGGKVALDYQLSKNNFTYISFARGFKSGGFDTRALAALFGEGAEQAFLPESLDAYELGLKTQLTSTLQINSAVFYNVWTDLQTFGVFNGEPRYVNIPTSVTKGVESEIKWLPADTWYTQIGIGFLDTEITNSGTFTAADEGHELPNSPAVTLNGLLRKQIDSSFGLFTLESDFRYVSEQIDGLTYDSDRYATKNAQFWLNARLNYQFGQEHQYNVALWAENLTEETYCVDIGMQNIITPTTTQADLGERGIDLTSTITCQPSENSGERFFGISIGVNFY</sequence>
<evidence type="ECO:0000256" key="4">
    <source>
        <dbReference type="ARBA" id="ARBA00022496"/>
    </source>
</evidence>
<evidence type="ECO:0000313" key="14">
    <source>
        <dbReference type="EMBL" id="TYK66107.1"/>
    </source>
</evidence>
<name>A0ABY3MY22_9GAMM</name>
<evidence type="ECO:0000256" key="3">
    <source>
        <dbReference type="ARBA" id="ARBA00022452"/>
    </source>
</evidence>
<keyword evidence="10 11" id="KW-0998">Cell outer membrane</keyword>
<dbReference type="PANTHER" id="PTHR32552">
    <property type="entry name" value="FERRICHROME IRON RECEPTOR-RELATED"/>
    <property type="match status" value="1"/>
</dbReference>
<feature type="short sequence motif" description="TonB box" evidence="12">
    <location>
        <begin position="51"/>
        <end position="57"/>
    </location>
</feature>
<evidence type="ECO:0000313" key="15">
    <source>
        <dbReference type="Proteomes" id="UP000815846"/>
    </source>
</evidence>
<proteinExistence type="inferred from homology"/>
<keyword evidence="14" id="KW-0675">Receptor</keyword>
<accession>A0ABY3MY22</accession>
<dbReference type="InterPro" id="IPR012910">
    <property type="entry name" value="Plug_dom"/>
</dbReference>
<evidence type="ECO:0000256" key="12">
    <source>
        <dbReference type="PROSITE-ProRule" id="PRU10143"/>
    </source>
</evidence>
<evidence type="ECO:0000259" key="13">
    <source>
        <dbReference type="Pfam" id="PF07715"/>
    </source>
</evidence>
<keyword evidence="8 12" id="KW-0798">TonB box</keyword>
<organism evidence="14 15">
    <name type="scientific">Colwellia echini</name>
    <dbReference type="NCBI Taxonomy" id="1982103"/>
    <lineage>
        <taxon>Bacteria</taxon>
        <taxon>Pseudomonadati</taxon>
        <taxon>Pseudomonadota</taxon>
        <taxon>Gammaproteobacteria</taxon>
        <taxon>Alteromonadales</taxon>
        <taxon>Colwelliaceae</taxon>
        <taxon>Colwellia</taxon>
    </lineage>
</organism>
<dbReference type="PROSITE" id="PS52016">
    <property type="entry name" value="TONB_DEPENDENT_REC_3"/>
    <property type="match status" value="1"/>
</dbReference>
<dbReference type="Pfam" id="PF07715">
    <property type="entry name" value="Plug"/>
    <property type="match status" value="1"/>
</dbReference>
<keyword evidence="4" id="KW-0410">Iron transport</keyword>
<feature type="domain" description="TonB-dependent receptor plug" evidence="13">
    <location>
        <begin position="63"/>
        <end position="170"/>
    </location>
</feature>
<dbReference type="RefSeq" id="WP_101345525.1">
    <property type="nucleotide sequence ID" value="NZ_PJAI02000006.1"/>
</dbReference>
<evidence type="ECO:0000256" key="7">
    <source>
        <dbReference type="ARBA" id="ARBA00023065"/>
    </source>
</evidence>
<dbReference type="PROSITE" id="PS00430">
    <property type="entry name" value="TONB_DEPENDENT_REC_1"/>
    <property type="match status" value="1"/>
</dbReference>
<keyword evidence="7" id="KW-0406">Ion transport</keyword>
<dbReference type="InterPro" id="IPR036942">
    <property type="entry name" value="Beta-barrel_TonB_sf"/>
</dbReference>
<protein>
    <submittedName>
        <fullName evidence="14">TonB-dependent receptor plug domain-containing protein</fullName>
    </submittedName>
</protein>
<comment type="subcellular location">
    <subcellularLocation>
        <location evidence="1 11">Cell outer membrane</location>
        <topology evidence="1 11">Multi-pass membrane protein</topology>
    </subcellularLocation>
</comment>
<reference evidence="14 15" key="1">
    <citation type="submission" date="2019-08" db="EMBL/GenBank/DDBJ databases">
        <title>Microbe sample from Colwellia echini.</title>
        <authorList>
            <person name="Christiansen L."/>
            <person name="Pathiraja D."/>
            <person name="Schultz-Johansen M."/>
            <person name="Choi I.-G."/>
            <person name="Stougaard P."/>
        </authorList>
    </citation>
    <scope>NUCLEOTIDE SEQUENCE [LARGE SCALE GENOMIC DNA]</scope>
    <source>
        <strain evidence="14 15">A3</strain>
    </source>
</reference>
<evidence type="ECO:0000256" key="5">
    <source>
        <dbReference type="ARBA" id="ARBA00022692"/>
    </source>
</evidence>
<dbReference type="EMBL" id="PJAI02000006">
    <property type="protein sequence ID" value="TYK66107.1"/>
    <property type="molecule type" value="Genomic_DNA"/>
</dbReference>
<evidence type="ECO:0000256" key="8">
    <source>
        <dbReference type="ARBA" id="ARBA00023077"/>
    </source>
</evidence>
<keyword evidence="6" id="KW-0408">Iron</keyword>
<evidence type="ECO:0000256" key="9">
    <source>
        <dbReference type="ARBA" id="ARBA00023136"/>
    </source>
</evidence>
<keyword evidence="9 11" id="KW-0472">Membrane</keyword>
<dbReference type="SUPFAM" id="SSF56935">
    <property type="entry name" value="Porins"/>
    <property type="match status" value="1"/>
</dbReference>